<dbReference type="eggNOG" id="COG2403">
    <property type="taxonomic scope" value="Bacteria"/>
</dbReference>
<dbReference type="KEGG" id="pmo:Pmob_0903"/>
<dbReference type="Gene3D" id="3.40.50.300">
    <property type="entry name" value="P-loop containing nucleotide triphosphate hydrolases"/>
    <property type="match status" value="1"/>
</dbReference>
<dbReference type="PANTHER" id="PTHR42869:SF1">
    <property type="entry name" value="SLL0572 PROTEIN"/>
    <property type="match status" value="1"/>
</dbReference>
<dbReference type="AlphaFoldDB" id="A9BJN3"/>
<dbReference type="PANTHER" id="PTHR42869">
    <property type="entry name" value="SLL0572 PROTEIN"/>
    <property type="match status" value="1"/>
</dbReference>
<reference evidence="1" key="1">
    <citation type="submission" date="2007-11" db="EMBL/GenBank/DDBJ databases">
        <title>Complete sequence of Petroga mobilis SJ95.</title>
        <authorList>
            <consortium name="US DOE Joint Genome Institute"/>
            <person name="Copeland A."/>
            <person name="Lucas S."/>
            <person name="Lapidus A."/>
            <person name="Barry K."/>
            <person name="Glavina del Rio T."/>
            <person name="Dalin E."/>
            <person name="Tice H."/>
            <person name="Pitluck S."/>
            <person name="Meincke L."/>
            <person name="Brettin T."/>
            <person name="Bruce D."/>
            <person name="Detter J.C."/>
            <person name="Han C."/>
            <person name="Kuske C.R."/>
            <person name="Schmutz J."/>
            <person name="Larimer F."/>
            <person name="Land M."/>
            <person name="Hauser L."/>
            <person name="Kyrpides N."/>
            <person name="Mikhailova N."/>
            <person name="Noll K."/>
            <person name="Richardson P."/>
        </authorList>
    </citation>
    <scope>NUCLEOTIDE SEQUENCE [LARGE SCALE GENOMIC DNA]</scope>
    <source>
        <strain evidence="1">SJ95</strain>
    </source>
</reference>
<gene>
    <name evidence="1" type="ordered locus">Pmob_0903</name>
</gene>
<accession>A9BJN3</accession>
<sequence>MRKKVLIMGAAGRDFHNFNVYYRDNPDYEVVCFTATQIPDIEGRLYPKELAGELYPNGIPIESEANLVNLIKENNIDEVVLSYSDLPFSYVMEKASLVLASGADFKLLGPNNSMLKSKKPIISICAVRTGSGKSQTTRRVLDILKNKGLKVVSIRHPMPYGNLVKQKVQRFATYEDLDRHECTIEEREEYEPHIDRNSVIYAGVDYEEILRQAEEENPDVILWDGGNNDFSFYKPDLSIVVVDPHRAGHEVSYFPGMTNLIMADVLVINKEETATLEGIEKVRANIEKWNPNATVIDAASPLFVKNPSIIRGKRCLVIEDGPTLTHGEMTYGAGFIAAKKFGASEIIDPRPYAVGSIVNTYKKYTHLDKILPAMGYGKKQIKELEESINKSDAEVVVIGTPIDLTRIMDIKKPTVRVTYELQEIGKPDLEEVLSNFLENK</sequence>
<keyword evidence="2" id="KW-1185">Reference proteome</keyword>
<proteinExistence type="predicted"/>
<dbReference type="InterPro" id="IPR027417">
    <property type="entry name" value="P-loop_NTPase"/>
</dbReference>
<name>A9BJN3_PETMO</name>
<evidence type="ECO:0000313" key="2">
    <source>
        <dbReference type="Proteomes" id="UP000000789"/>
    </source>
</evidence>
<dbReference type="STRING" id="403833.Pmob_0903"/>
<dbReference type="Proteomes" id="UP000000789">
    <property type="component" value="Chromosome"/>
</dbReference>
<organism evidence="1 2">
    <name type="scientific">Petrotoga mobilis (strain DSM 10674 / SJ95)</name>
    <dbReference type="NCBI Taxonomy" id="403833"/>
    <lineage>
        <taxon>Bacteria</taxon>
        <taxon>Thermotogati</taxon>
        <taxon>Thermotogota</taxon>
        <taxon>Thermotogae</taxon>
        <taxon>Petrotogales</taxon>
        <taxon>Petrotogaceae</taxon>
        <taxon>Petrotoga</taxon>
    </lineage>
</organism>
<dbReference type="SUPFAM" id="SSF52540">
    <property type="entry name" value="P-loop containing nucleoside triphosphate hydrolases"/>
    <property type="match status" value="1"/>
</dbReference>
<dbReference type="EMBL" id="CP000879">
    <property type="protein sequence ID" value="ABX31626.1"/>
    <property type="molecule type" value="Genomic_DNA"/>
</dbReference>
<protein>
    <submittedName>
        <fullName evidence="1">GTPase-like protein</fullName>
    </submittedName>
</protein>
<evidence type="ECO:0000313" key="1">
    <source>
        <dbReference type="EMBL" id="ABX31626.1"/>
    </source>
</evidence>
<dbReference type="HOGENOM" id="CLU_046378_0_0_0"/>
<dbReference type="InterPro" id="IPR053199">
    <property type="entry name" value="cDPG_synthetase-like"/>
</dbReference>